<protein>
    <submittedName>
        <fullName evidence="1">Uncharacterized protein</fullName>
    </submittedName>
</protein>
<comment type="caution">
    <text evidence="1">The sequence shown here is derived from an EMBL/GenBank/DDBJ whole genome shotgun (WGS) entry which is preliminary data.</text>
</comment>
<sequence length="121" mass="14115">NDFTCCAYMFPRDDDREHVDLLLQTWCPEARLHDKRNKYRDQYQAWAKMGYLEVTPGEAIEYDYVRESIVRNTKIFTIGLIGIDIKFQGHHFSNLLEVDLGHTEKSRGNIYAQQVKSLTGG</sequence>
<organism evidence="1">
    <name type="scientific">marine sediment metagenome</name>
    <dbReference type="NCBI Taxonomy" id="412755"/>
    <lineage>
        <taxon>unclassified sequences</taxon>
        <taxon>metagenomes</taxon>
        <taxon>ecological metagenomes</taxon>
    </lineage>
</organism>
<dbReference type="PANTHER" id="PTHR41287">
    <property type="match status" value="1"/>
</dbReference>
<gene>
    <name evidence="1" type="ORF">S01H4_64781</name>
</gene>
<dbReference type="PANTHER" id="PTHR41287:SF1">
    <property type="entry name" value="PROTEIN YMFN"/>
    <property type="match status" value="1"/>
</dbReference>
<proteinExistence type="predicted"/>
<accession>X1CYL0</accession>
<reference evidence="1" key="1">
    <citation type="journal article" date="2014" name="Front. Microbiol.">
        <title>High frequency of phylogenetically diverse reductive dehalogenase-homologous genes in deep subseafloor sedimentary metagenomes.</title>
        <authorList>
            <person name="Kawai M."/>
            <person name="Futagami T."/>
            <person name="Toyoda A."/>
            <person name="Takaki Y."/>
            <person name="Nishi S."/>
            <person name="Hori S."/>
            <person name="Arai W."/>
            <person name="Tsubouchi T."/>
            <person name="Morono Y."/>
            <person name="Uchiyama I."/>
            <person name="Ito T."/>
            <person name="Fujiyama A."/>
            <person name="Inagaki F."/>
            <person name="Takami H."/>
        </authorList>
    </citation>
    <scope>NUCLEOTIDE SEQUENCE</scope>
    <source>
        <strain evidence="1">Expedition CK06-06</strain>
    </source>
</reference>
<feature type="non-terminal residue" evidence="1">
    <location>
        <position position="1"/>
    </location>
</feature>
<evidence type="ECO:0000313" key="1">
    <source>
        <dbReference type="EMBL" id="GAH13601.1"/>
    </source>
</evidence>
<dbReference type="AlphaFoldDB" id="X1CYL0"/>
<dbReference type="InterPro" id="IPR005021">
    <property type="entry name" value="Terminase_largesu-like"/>
</dbReference>
<feature type="non-terminal residue" evidence="1">
    <location>
        <position position="121"/>
    </location>
</feature>
<name>X1CYL0_9ZZZZ</name>
<dbReference type="EMBL" id="BART01039402">
    <property type="protein sequence ID" value="GAH13601.1"/>
    <property type="molecule type" value="Genomic_DNA"/>
</dbReference>